<protein>
    <recommendedName>
        <fullName evidence="8">Transcriptional repressor NrdR</fullName>
    </recommendedName>
</protein>
<dbReference type="InterPro" id="IPR055173">
    <property type="entry name" value="NrdR-like_N"/>
</dbReference>
<feature type="domain" description="ATP-cone" evidence="9">
    <location>
        <begin position="49"/>
        <end position="139"/>
    </location>
</feature>
<dbReference type="PROSITE" id="PS51161">
    <property type="entry name" value="ATP_CONE"/>
    <property type="match status" value="1"/>
</dbReference>
<evidence type="ECO:0000256" key="4">
    <source>
        <dbReference type="ARBA" id="ARBA00022840"/>
    </source>
</evidence>
<keyword evidence="6 8" id="KW-0238">DNA-binding</keyword>
<evidence type="ECO:0000256" key="2">
    <source>
        <dbReference type="ARBA" id="ARBA00022741"/>
    </source>
</evidence>
<dbReference type="GO" id="GO:0045892">
    <property type="term" value="P:negative regulation of DNA-templated transcription"/>
    <property type="evidence" value="ECO:0007669"/>
    <property type="project" value="UniProtKB-UniRule"/>
</dbReference>
<dbReference type="PANTHER" id="PTHR30455">
    <property type="entry name" value="TRANSCRIPTIONAL REPRESSOR NRDR"/>
    <property type="match status" value="1"/>
</dbReference>
<keyword evidence="8" id="KW-0862">Zinc</keyword>
<evidence type="ECO:0000313" key="10">
    <source>
        <dbReference type="EMBL" id="QEY25148.1"/>
    </source>
</evidence>
<evidence type="ECO:0000256" key="3">
    <source>
        <dbReference type="ARBA" id="ARBA00022771"/>
    </source>
</evidence>
<keyword evidence="8" id="KW-0479">Metal-binding</keyword>
<evidence type="ECO:0000313" key="11">
    <source>
        <dbReference type="Proteomes" id="UP000325713"/>
    </source>
</evidence>
<dbReference type="Pfam" id="PF22811">
    <property type="entry name" value="Zn_ribbon_NrdR"/>
    <property type="match status" value="1"/>
</dbReference>
<dbReference type="GO" id="GO:0003677">
    <property type="term" value="F:DNA binding"/>
    <property type="evidence" value="ECO:0007669"/>
    <property type="project" value="UniProtKB-KW"/>
</dbReference>
<sequence length="154" mass="17585">MKCPFCHHPNTQVTDSRLLEETNSIRRRRRCLSCGQRFSTFETIEMRMPQIIKSTGARVAFNPHKLRTSLERALHKRPIDAETIDDTVALIEQRLYQLGHKEVSSQLVGEMAMEELAKIDQVAYVRFASVYKSFNDVSEFTQAIATLPQAGGKD</sequence>
<dbReference type="Proteomes" id="UP000325713">
    <property type="component" value="Chromosome"/>
</dbReference>
<keyword evidence="7 8" id="KW-0804">Transcription</keyword>
<keyword evidence="4 8" id="KW-0067">ATP-binding</keyword>
<name>A0A5J6PQY9_9NEIS</name>
<evidence type="ECO:0000256" key="1">
    <source>
        <dbReference type="ARBA" id="ARBA00022491"/>
    </source>
</evidence>
<dbReference type="InterPro" id="IPR003796">
    <property type="entry name" value="RNR_NrdR-like"/>
</dbReference>
<feature type="zinc finger region" evidence="8">
    <location>
        <begin position="3"/>
        <end position="34"/>
    </location>
</feature>
<dbReference type="NCBIfam" id="TIGR00244">
    <property type="entry name" value="transcriptional regulator NrdR"/>
    <property type="match status" value="1"/>
</dbReference>
<keyword evidence="5 8" id="KW-0805">Transcription regulation</keyword>
<dbReference type="Pfam" id="PF03477">
    <property type="entry name" value="ATP-cone"/>
    <property type="match status" value="1"/>
</dbReference>
<dbReference type="AlphaFoldDB" id="A0A5J6PQY9"/>
<gene>
    <name evidence="8 10" type="primary">nrdR</name>
    <name evidence="10" type="ORF">D0T92_00355</name>
</gene>
<proteinExistence type="inferred from homology"/>
<evidence type="ECO:0000256" key="5">
    <source>
        <dbReference type="ARBA" id="ARBA00023015"/>
    </source>
</evidence>
<organism evidence="10 11">
    <name type="scientific">Neisseria zalophi</name>
    <dbReference type="NCBI Taxonomy" id="640030"/>
    <lineage>
        <taxon>Bacteria</taxon>
        <taxon>Pseudomonadati</taxon>
        <taxon>Pseudomonadota</taxon>
        <taxon>Betaproteobacteria</taxon>
        <taxon>Neisseriales</taxon>
        <taxon>Neisseriaceae</taxon>
        <taxon>Neisseria</taxon>
    </lineage>
</organism>
<dbReference type="EMBL" id="CP031700">
    <property type="protein sequence ID" value="QEY25148.1"/>
    <property type="molecule type" value="Genomic_DNA"/>
</dbReference>
<evidence type="ECO:0000256" key="6">
    <source>
        <dbReference type="ARBA" id="ARBA00023125"/>
    </source>
</evidence>
<dbReference type="OrthoDB" id="9807461at2"/>
<dbReference type="RefSeq" id="WP_151049159.1">
    <property type="nucleotide sequence ID" value="NZ_CP031700.1"/>
</dbReference>
<keyword evidence="1 8" id="KW-0678">Repressor</keyword>
<keyword evidence="3 8" id="KW-0863">Zinc-finger</keyword>
<dbReference type="GO" id="GO:0008270">
    <property type="term" value="F:zinc ion binding"/>
    <property type="evidence" value="ECO:0007669"/>
    <property type="project" value="UniProtKB-UniRule"/>
</dbReference>
<keyword evidence="2 8" id="KW-0547">Nucleotide-binding</keyword>
<dbReference type="InterPro" id="IPR005144">
    <property type="entry name" value="ATP-cone_dom"/>
</dbReference>
<evidence type="ECO:0000259" key="9">
    <source>
        <dbReference type="PROSITE" id="PS51161"/>
    </source>
</evidence>
<comment type="similarity">
    <text evidence="8">Belongs to the NrdR family.</text>
</comment>
<evidence type="ECO:0000256" key="7">
    <source>
        <dbReference type="ARBA" id="ARBA00023163"/>
    </source>
</evidence>
<dbReference type="KEGG" id="nzl:D0T92_00355"/>
<dbReference type="PANTHER" id="PTHR30455:SF2">
    <property type="entry name" value="TRANSCRIPTIONAL REPRESSOR NRDR"/>
    <property type="match status" value="1"/>
</dbReference>
<accession>A0A5J6PQY9</accession>
<keyword evidence="11" id="KW-1185">Reference proteome</keyword>
<evidence type="ECO:0000256" key="8">
    <source>
        <dbReference type="HAMAP-Rule" id="MF_00440"/>
    </source>
</evidence>
<comment type="function">
    <text evidence="8">Negatively regulates transcription of bacterial ribonucleotide reductase nrd genes and operons by binding to NrdR-boxes.</text>
</comment>
<dbReference type="HAMAP" id="MF_00440">
    <property type="entry name" value="NrdR"/>
    <property type="match status" value="1"/>
</dbReference>
<comment type="cofactor">
    <cofactor evidence="8">
        <name>Zn(2+)</name>
        <dbReference type="ChEBI" id="CHEBI:29105"/>
    </cofactor>
    <text evidence="8">Binds 1 zinc ion.</text>
</comment>
<reference evidence="10 11" key="1">
    <citation type="submission" date="2018-08" db="EMBL/GenBank/DDBJ databases">
        <title>Neisseria zalophi ATCC BAA-2455 complete genome.</title>
        <authorList>
            <person name="Veseli I.A."/>
            <person name="Buttler R."/>
            <person name="Mascarenhas dos Santos A.C."/>
            <person name="Pombert J.-F."/>
        </authorList>
    </citation>
    <scope>NUCLEOTIDE SEQUENCE [LARGE SCALE GENOMIC DNA]</scope>
    <source>
        <strain evidence="10 11">ATCC BAA-2455</strain>
    </source>
</reference>
<dbReference type="GO" id="GO:0005524">
    <property type="term" value="F:ATP binding"/>
    <property type="evidence" value="ECO:0007669"/>
    <property type="project" value="UniProtKB-UniRule"/>
</dbReference>